<proteinExistence type="predicted"/>
<dbReference type="GO" id="GO:0016491">
    <property type="term" value="F:oxidoreductase activity"/>
    <property type="evidence" value="ECO:0007669"/>
    <property type="project" value="InterPro"/>
</dbReference>
<dbReference type="STRING" id="1684307.A0A316UDH4"/>
<organism evidence="5 6">
    <name type="scientific">Pseudomicrostroma glucosiphilum</name>
    <dbReference type="NCBI Taxonomy" id="1684307"/>
    <lineage>
        <taxon>Eukaryota</taxon>
        <taxon>Fungi</taxon>
        <taxon>Dikarya</taxon>
        <taxon>Basidiomycota</taxon>
        <taxon>Ustilaginomycotina</taxon>
        <taxon>Exobasidiomycetes</taxon>
        <taxon>Microstromatales</taxon>
        <taxon>Microstromatales incertae sedis</taxon>
        <taxon>Pseudomicrostroma</taxon>
    </lineage>
</organism>
<accession>A0A316UDH4</accession>
<reference evidence="5 6" key="1">
    <citation type="journal article" date="2018" name="Mol. Biol. Evol.">
        <title>Broad Genomic Sampling Reveals a Smut Pathogenic Ancestry of the Fungal Clade Ustilaginomycotina.</title>
        <authorList>
            <person name="Kijpornyongpan T."/>
            <person name="Mondo S.J."/>
            <person name="Barry K."/>
            <person name="Sandor L."/>
            <person name="Lee J."/>
            <person name="Lipzen A."/>
            <person name="Pangilinan J."/>
            <person name="LaButti K."/>
            <person name="Hainaut M."/>
            <person name="Henrissat B."/>
            <person name="Grigoriev I.V."/>
            <person name="Spatafora J.W."/>
            <person name="Aime M.C."/>
        </authorList>
    </citation>
    <scope>NUCLEOTIDE SEQUENCE [LARGE SCALE GENOMIC DNA]</scope>
    <source>
        <strain evidence="5 6">MCA 4718</strain>
    </source>
</reference>
<feature type="signal peptide" evidence="3">
    <location>
        <begin position="1"/>
        <end position="29"/>
    </location>
</feature>
<evidence type="ECO:0000256" key="3">
    <source>
        <dbReference type="SAM" id="SignalP"/>
    </source>
</evidence>
<feature type="region of interest" description="Disordered" evidence="1">
    <location>
        <begin position="150"/>
        <end position="172"/>
    </location>
</feature>
<evidence type="ECO:0000256" key="1">
    <source>
        <dbReference type="SAM" id="MobiDB-lite"/>
    </source>
</evidence>
<keyword evidence="2" id="KW-0472">Membrane</keyword>
<dbReference type="Proteomes" id="UP000245942">
    <property type="component" value="Unassembled WGS sequence"/>
</dbReference>
<dbReference type="InterPro" id="IPR037473">
    <property type="entry name" value="Lcp-like"/>
</dbReference>
<keyword evidence="2" id="KW-1133">Transmembrane helix</keyword>
<dbReference type="GeneID" id="37010829"/>
<dbReference type="EMBL" id="KZ819322">
    <property type="protein sequence ID" value="PWN23212.1"/>
    <property type="molecule type" value="Genomic_DNA"/>
</dbReference>
<dbReference type="PANTHER" id="PTHR37539">
    <property type="entry name" value="SECRETED PROTEIN-RELATED"/>
    <property type="match status" value="1"/>
</dbReference>
<dbReference type="AlphaFoldDB" id="A0A316UDH4"/>
<feature type="transmembrane region" description="Helical" evidence="2">
    <location>
        <begin position="652"/>
        <end position="673"/>
    </location>
</feature>
<evidence type="ECO:0000259" key="4">
    <source>
        <dbReference type="Pfam" id="PF09995"/>
    </source>
</evidence>
<dbReference type="Pfam" id="PF09995">
    <property type="entry name" value="MPAB_Lcp_cat"/>
    <property type="match status" value="1"/>
</dbReference>
<dbReference type="PANTHER" id="PTHR37539:SF1">
    <property type="entry name" value="ER-BOUND OXYGENASE MPAB_MPAB'_RUBBER OXYGENASE CATALYTIC DOMAIN-CONTAINING PROTEIN"/>
    <property type="match status" value="1"/>
</dbReference>
<keyword evidence="2" id="KW-0812">Transmembrane</keyword>
<feature type="region of interest" description="Disordered" evidence="1">
    <location>
        <begin position="377"/>
        <end position="397"/>
    </location>
</feature>
<keyword evidence="3" id="KW-0732">Signal</keyword>
<sequence length="676" mass="75767">MKMTSPFPLLPSPSLLISSALLLLLPALAHLFRPPPNLLALAPPATLSRLPGIPSYVSLPFLPSPTLFKHWLSLCWRLQIAPWKLRRQVVNAVDVDWADEAHDAKEGKLLKAWDRVGYWRKEDGCLELRALRKWEALADPLADTALRSILSQPANGETPTNDLLGRLQPSSDAPELSRFASLATQRRPPRGAGVLPLQWYAERDARRGVKTPAWLSKEQRSSHEDLIPDEELEAGYEGEEACFERLQQLTSWHDEEWKSLSEAERAEELAEEARLVELGQKVFYRYSGGILMSLLHFSLAGGFASPRLTGVLKATNYLVPAERQGLDEERQDAIQRKEKSEKEKKKDVEEGDKTWRRLMETTQWVLDVMETVDTLIPPGDGKLQGSDSRSSSFGGPGREATLSVRLLHARVRTRVASKLSLPPSCLPLNQADLLATLLSFSAAPLASLSRMGLTLTPEEREAYLGLWRYIGWLMGVDDRLVRSCLVDCSRADRALWSCVLNLFSEEDVARQAAPTLRILTSIAARPPFYTSLPLHIALSSSLLGQTLSTALRLPPSSRGTRLRVALTYLGMYLTTSFSKWYLPSTRGKKWEETRDRSTRKLLRRLIVWNLGMRRSHFHGGSEGVEGMEDVPKDEQAAMADVREYQWMIREMIAVHILVGCAAVGALGIGAWYLRSV</sequence>
<gene>
    <name evidence="5" type="ORF">BCV69DRAFT_112103</name>
</gene>
<keyword evidence="6" id="KW-1185">Reference proteome</keyword>
<feature type="chain" id="PRO_5016348904" description="ER-bound oxygenase mpaB/mpaB'/Rubber oxygenase catalytic domain-containing protein" evidence="3">
    <location>
        <begin position="30"/>
        <end position="676"/>
    </location>
</feature>
<dbReference type="RefSeq" id="XP_025350372.1">
    <property type="nucleotide sequence ID" value="XM_025489095.1"/>
</dbReference>
<protein>
    <recommendedName>
        <fullName evidence="4">ER-bound oxygenase mpaB/mpaB'/Rubber oxygenase catalytic domain-containing protein</fullName>
    </recommendedName>
</protein>
<feature type="compositionally biased region" description="Polar residues" evidence="1">
    <location>
        <begin position="150"/>
        <end position="161"/>
    </location>
</feature>
<evidence type="ECO:0000313" key="6">
    <source>
        <dbReference type="Proteomes" id="UP000245942"/>
    </source>
</evidence>
<feature type="region of interest" description="Disordered" evidence="1">
    <location>
        <begin position="326"/>
        <end position="350"/>
    </location>
</feature>
<dbReference type="InterPro" id="IPR018713">
    <property type="entry name" value="MPAB/Lcp_cat_dom"/>
</dbReference>
<feature type="domain" description="ER-bound oxygenase mpaB/mpaB'/Rubber oxygenase catalytic" evidence="4">
    <location>
        <begin position="352"/>
        <end position="562"/>
    </location>
</feature>
<dbReference type="OrthoDB" id="6361347at2759"/>
<evidence type="ECO:0000256" key="2">
    <source>
        <dbReference type="SAM" id="Phobius"/>
    </source>
</evidence>
<name>A0A316UDH4_9BASI</name>
<evidence type="ECO:0000313" key="5">
    <source>
        <dbReference type="EMBL" id="PWN23212.1"/>
    </source>
</evidence>